<sequence length="226" mass="23914">MTPDECAALLAYVGRLDPRAAQLDPAEAAGQLSTWCELLRDVPATAPGGWDAAATARTHITTSPFPILPVDVARPWAAHRRALMERHTDPAPAIDPDDVDGYRAAILAQRTAVATGQTAPSTSRQLTGGPHPSVAGLLAGRMLPPAAADALAPYRPVRAAREAAAAAGRPDALTVACEWCRARAGEPCRRRTYSRTNRAGTWHRRTTAHPCRIEAAERAAGAERAA</sequence>
<evidence type="ECO:0000313" key="3">
    <source>
        <dbReference type="Proteomes" id="UP001165143"/>
    </source>
</evidence>
<organism evidence="2 3">
    <name type="scientific">Kitasatospora phosalacinea</name>
    <dbReference type="NCBI Taxonomy" id="2065"/>
    <lineage>
        <taxon>Bacteria</taxon>
        <taxon>Bacillati</taxon>
        <taxon>Actinomycetota</taxon>
        <taxon>Actinomycetes</taxon>
        <taxon>Kitasatosporales</taxon>
        <taxon>Streptomycetaceae</taxon>
        <taxon>Kitasatospora</taxon>
    </lineage>
</organism>
<protein>
    <recommendedName>
        <fullName evidence="1">DNA-binding phage zinc finger domain-containing protein</fullName>
    </recommendedName>
</protein>
<dbReference type="InterPro" id="IPR056911">
    <property type="entry name" value="Phage_Znf_bind_put"/>
</dbReference>
<dbReference type="AlphaFoldDB" id="A0A9W6PF59"/>
<evidence type="ECO:0000259" key="1">
    <source>
        <dbReference type="Pfam" id="PF24623"/>
    </source>
</evidence>
<dbReference type="OrthoDB" id="4295854at2"/>
<reference evidence="2" key="1">
    <citation type="submission" date="2023-02" db="EMBL/GenBank/DDBJ databases">
        <title>Kitasatospora phosalacinea NBRC 14362.</title>
        <authorList>
            <person name="Ichikawa N."/>
            <person name="Sato H."/>
            <person name="Tonouchi N."/>
        </authorList>
    </citation>
    <scope>NUCLEOTIDE SEQUENCE</scope>
    <source>
        <strain evidence="2">NBRC 14362</strain>
    </source>
</reference>
<proteinExistence type="predicted"/>
<dbReference type="RefSeq" id="WP_033251391.1">
    <property type="nucleotide sequence ID" value="NZ_BSRX01000009.1"/>
</dbReference>
<dbReference type="Proteomes" id="UP001165143">
    <property type="component" value="Unassembled WGS sequence"/>
</dbReference>
<dbReference type="Pfam" id="PF24623">
    <property type="entry name" value="Phage_zn_bind_8"/>
    <property type="match status" value="1"/>
</dbReference>
<dbReference type="EMBL" id="BSRX01000009">
    <property type="protein sequence ID" value="GLW53950.1"/>
    <property type="molecule type" value="Genomic_DNA"/>
</dbReference>
<comment type="caution">
    <text evidence="2">The sequence shown here is derived from an EMBL/GenBank/DDBJ whole genome shotgun (WGS) entry which is preliminary data.</text>
</comment>
<name>A0A9W6PF59_9ACTN</name>
<evidence type="ECO:0000313" key="2">
    <source>
        <dbReference type="EMBL" id="GLW53950.1"/>
    </source>
</evidence>
<gene>
    <name evidence="2" type="ORF">Kpho01_19610</name>
</gene>
<feature type="domain" description="DNA-binding phage zinc finger" evidence="1">
    <location>
        <begin position="163"/>
        <end position="224"/>
    </location>
</feature>
<accession>A0A9W6PF59</accession>